<keyword evidence="7 8" id="KW-0472">Membrane</keyword>
<keyword evidence="2 10" id="KW-0645">Protease</keyword>
<dbReference type="GO" id="GO:0004252">
    <property type="term" value="F:serine-type endopeptidase activity"/>
    <property type="evidence" value="ECO:0007669"/>
    <property type="project" value="InterPro"/>
</dbReference>
<feature type="domain" description="Peptidase S54 rhomboid" evidence="9">
    <location>
        <begin position="68"/>
        <end position="205"/>
    </location>
</feature>
<dbReference type="SUPFAM" id="SSF144091">
    <property type="entry name" value="Rhomboid-like"/>
    <property type="match status" value="1"/>
</dbReference>
<dbReference type="InterPro" id="IPR022764">
    <property type="entry name" value="Peptidase_S54_rhomboid_dom"/>
</dbReference>
<accession>A0A940PGW6</accession>
<evidence type="ECO:0000256" key="6">
    <source>
        <dbReference type="ARBA" id="ARBA00022989"/>
    </source>
</evidence>
<comment type="subcellular location">
    <subcellularLocation>
        <location evidence="1">Membrane</location>
        <topology evidence="1">Multi-pass membrane protein</topology>
    </subcellularLocation>
</comment>
<dbReference type="RefSeq" id="WP_209531539.1">
    <property type="nucleotide sequence ID" value="NZ_JAEEGA010000018.1"/>
</dbReference>
<dbReference type="InterPro" id="IPR002610">
    <property type="entry name" value="Peptidase_S54_rhomboid-like"/>
</dbReference>
<dbReference type="Gene3D" id="1.20.1540.10">
    <property type="entry name" value="Rhomboid-like"/>
    <property type="match status" value="1"/>
</dbReference>
<evidence type="ECO:0000259" key="9">
    <source>
        <dbReference type="Pfam" id="PF01694"/>
    </source>
</evidence>
<feature type="transmembrane region" description="Helical" evidence="8">
    <location>
        <begin position="225"/>
        <end position="243"/>
    </location>
</feature>
<dbReference type="Proteomes" id="UP000674938">
    <property type="component" value="Unassembled WGS sequence"/>
</dbReference>
<evidence type="ECO:0000313" key="11">
    <source>
        <dbReference type="Proteomes" id="UP000674938"/>
    </source>
</evidence>
<evidence type="ECO:0000256" key="3">
    <source>
        <dbReference type="ARBA" id="ARBA00022692"/>
    </source>
</evidence>
<dbReference type="AlphaFoldDB" id="A0A940PGW6"/>
<evidence type="ECO:0000256" key="2">
    <source>
        <dbReference type="ARBA" id="ARBA00022670"/>
    </source>
</evidence>
<feature type="transmembrane region" description="Helical" evidence="8">
    <location>
        <begin position="133"/>
        <end position="156"/>
    </location>
</feature>
<dbReference type="GO" id="GO:0016020">
    <property type="term" value="C:membrane"/>
    <property type="evidence" value="ECO:0007669"/>
    <property type="project" value="UniProtKB-SubCell"/>
</dbReference>
<keyword evidence="5" id="KW-0720">Serine protease</keyword>
<gene>
    <name evidence="10" type="ORF">I6N95_22115</name>
</gene>
<dbReference type="InterPro" id="IPR035952">
    <property type="entry name" value="Rhomboid-like_sf"/>
</dbReference>
<feature type="transmembrane region" description="Helical" evidence="8">
    <location>
        <begin position="109"/>
        <end position="127"/>
    </location>
</feature>
<feature type="transmembrane region" description="Helical" evidence="8">
    <location>
        <begin position="17"/>
        <end position="38"/>
    </location>
</feature>
<keyword evidence="11" id="KW-1185">Reference proteome</keyword>
<dbReference type="PANTHER" id="PTHR22936:SF69">
    <property type="entry name" value="RHOMBOID-LIKE PROTEIN"/>
    <property type="match status" value="1"/>
</dbReference>
<reference evidence="10" key="1">
    <citation type="submission" date="2020-12" db="EMBL/GenBank/DDBJ databases">
        <title>Vagococcus allomyrinae sp. nov. and Enterococcus lavae sp. nov., isolated from the larvae of Allomyrina dichotoma.</title>
        <authorList>
            <person name="Lee S.D."/>
        </authorList>
    </citation>
    <scope>NUCLEOTIDE SEQUENCE</scope>
    <source>
        <strain evidence="10">BWB3-3</strain>
    </source>
</reference>
<protein>
    <submittedName>
        <fullName evidence="10">Rhomboid family intramembrane serine protease</fullName>
    </submittedName>
</protein>
<keyword evidence="6 8" id="KW-1133">Transmembrane helix</keyword>
<comment type="caution">
    <text evidence="10">The sequence shown here is derived from an EMBL/GenBank/DDBJ whole genome shotgun (WGS) entry which is preliminary data.</text>
</comment>
<dbReference type="PANTHER" id="PTHR22936">
    <property type="entry name" value="RHOMBOID-RELATED"/>
    <property type="match status" value="1"/>
</dbReference>
<evidence type="ECO:0000256" key="8">
    <source>
        <dbReference type="SAM" id="Phobius"/>
    </source>
</evidence>
<evidence type="ECO:0000313" key="10">
    <source>
        <dbReference type="EMBL" id="MBP1043728.1"/>
    </source>
</evidence>
<keyword evidence="4" id="KW-0378">Hydrolase</keyword>
<sequence length="249" mass="27667">MNYQTEMKLKRIKNMPLMVWGLLAIQIIVFLSMTLAGMSRGLGFNGSLNGEILVAHGAMLKGFVTHAHEYWRFITPIFVHIGFMHLIVNSLTLYFIGTQLEAMLGHWRFLAVYLLTGVAGNVLSFAFGNANSISAGASTSLFGLFGIFVALGRVYPHHPMIQFMSQRMLTLIVLNLVMNLFSSGIDILGHVGGALGGFLLGFVISIPALKDTHYESSAHDVHRRIRFGLIFVFFIVFCLLYGFRDVLGF</sequence>
<dbReference type="EMBL" id="JAEEGA010000018">
    <property type="protein sequence ID" value="MBP1043728.1"/>
    <property type="molecule type" value="Genomic_DNA"/>
</dbReference>
<dbReference type="Pfam" id="PF01694">
    <property type="entry name" value="Rhomboid"/>
    <property type="match status" value="1"/>
</dbReference>
<feature type="transmembrane region" description="Helical" evidence="8">
    <location>
        <begin position="77"/>
        <end position="97"/>
    </location>
</feature>
<evidence type="ECO:0000256" key="5">
    <source>
        <dbReference type="ARBA" id="ARBA00022825"/>
    </source>
</evidence>
<keyword evidence="3 8" id="KW-0812">Transmembrane</keyword>
<name>A0A940PGW6_9ENTE</name>
<dbReference type="GO" id="GO:0006508">
    <property type="term" value="P:proteolysis"/>
    <property type="evidence" value="ECO:0007669"/>
    <property type="project" value="UniProtKB-KW"/>
</dbReference>
<proteinExistence type="predicted"/>
<evidence type="ECO:0000256" key="7">
    <source>
        <dbReference type="ARBA" id="ARBA00023136"/>
    </source>
</evidence>
<feature type="transmembrane region" description="Helical" evidence="8">
    <location>
        <begin position="191"/>
        <end position="209"/>
    </location>
</feature>
<evidence type="ECO:0000256" key="1">
    <source>
        <dbReference type="ARBA" id="ARBA00004141"/>
    </source>
</evidence>
<evidence type="ECO:0000256" key="4">
    <source>
        <dbReference type="ARBA" id="ARBA00022801"/>
    </source>
</evidence>
<organism evidence="10 11">
    <name type="scientific">Vagococcus allomyrinae</name>
    <dbReference type="NCBI Taxonomy" id="2794353"/>
    <lineage>
        <taxon>Bacteria</taxon>
        <taxon>Bacillati</taxon>
        <taxon>Bacillota</taxon>
        <taxon>Bacilli</taxon>
        <taxon>Lactobacillales</taxon>
        <taxon>Enterococcaceae</taxon>
        <taxon>Vagococcus</taxon>
    </lineage>
</organism>